<evidence type="ECO:0000313" key="3">
    <source>
        <dbReference type="Proteomes" id="UP000593567"/>
    </source>
</evidence>
<dbReference type="AlphaFoldDB" id="A0A7J7J0X9"/>
<dbReference type="EMBL" id="VXIV02003214">
    <property type="protein sequence ID" value="KAF6019735.1"/>
    <property type="molecule type" value="Genomic_DNA"/>
</dbReference>
<reference evidence="2" key="1">
    <citation type="submission" date="2020-06" db="EMBL/GenBank/DDBJ databases">
        <title>Draft genome of Bugula neritina, a colonial animal packing powerful symbionts and potential medicines.</title>
        <authorList>
            <person name="Rayko M."/>
        </authorList>
    </citation>
    <scope>NUCLEOTIDE SEQUENCE [LARGE SCALE GENOMIC DNA]</scope>
    <source>
        <strain evidence="2">Kwan_BN1</strain>
    </source>
</reference>
<gene>
    <name evidence="2" type="ORF">EB796_021963</name>
</gene>
<keyword evidence="1" id="KW-0472">Membrane</keyword>
<protein>
    <submittedName>
        <fullName evidence="2">Uncharacterized protein</fullName>
    </submittedName>
</protein>
<comment type="caution">
    <text evidence="2">The sequence shown here is derived from an EMBL/GenBank/DDBJ whole genome shotgun (WGS) entry which is preliminary data.</text>
</comment>
<keyword evidence="3" id="KW-1185">Reference proteome</keyword>
<accession>A0A7J7J0X9</accession>
<evidence type="ECO:0000313" key="2">
    <source>
        <dbReference type="EMBL" id="KAF6019735.1"/>
    </source>
</evidence>
<keyword evidence="1" id="KW-1133">Transmembrane helix</keyword>
<evidence type="ECO:0000256" key="1">
    <source>
        <dbReference type="SAM" id="Phobius"/>
    </source>
</evidence>
<feature type="transmembrane region" description="Helical" evidence="1">
    <location>
        <begin position="62"/>
        <end position="80"/>
    </location>
</feature>
<keyword evidence="1" id="KW-0812">Transmembrane</keyword>
<dbReference type="Proteomes" id="UP000593567">
    <property type="component" value="Unassembled WGS sequence"/>
</dbReference>
<sequence>MPLTVTQLLICLNHSFTYCLGWLASVSLGEKAAIENSWDCNMLQQQITWMINQEITLFFIDYLYTLYFVIYFNVINNLYFKVFTTEQ</sequence>
<proteinExistence type="predicted"/>
<name>A0A7J7J0X9_BUGNE</name>
<organism evidence="2 3">
    <name type="scientific">Bugula neritina</name>
    <name type="common">Brown bryozoan</name>
    <name type="synonym">Sertularia neritina</name>
    <dbReference type="NCBI Taxonomy" id="10212"/>
    <lineage>
        <taxon>Eukaryota</taxon>
        <taxon>Metazoa</taxon>
        <taxon>Spiralia</taxon>
        <taxon>Lophotrochozoa</taxon>
        <taxon>Bryozoa</taxon>
        <taxon>Gymnolaemata</taxon>
        <taxon>Cheilostomatida</taxon>
        <taxon>Flustrina</taxon>
        <taxon>Buguloidea</taxon>
        <taxon>Bugulidae</taxon>
        <taxon>Bugula</taxon>
    </lineage>
</organism>